<comment type="cofactor">
    <cofactor evidence="1">
        <name>Mg(2+)</name>
        <dbReference type="ChEBI" id="CHEBI:18420"/>
    </cofactor>
</comment>
<evidence type="ECO:0000256" key="2">
    <source>
        <dbReference type="ARBA" id="ARBA00005582"/>
    </source>
</evidence>
<dbReference type="InterPro" id="IPR047127">
    <property type="entry name" value="MutT-like"/>
</dbReference>
<protein>
    <recommendedName>
        <fullName evidence="11">8-oxo-dGTP diphosphatase</fullName>
        <ecNumber evidence="11">3.6.1.55</ecNumber>
    </recommendedName>
</protein>
<keyword evidence="3" id="KW-0515">Mutator protein</keyword>
<evidence type="ECO:0000256" key="11">
    <source>
        <dbReference type="ARBA" id="ARBA00038905"/>
    </source>
</evidence>
<evidence type="ECO:0000259" key="12">
    <source>
        <dbReference type="PROSITE" id="PS51462"/>
    </source>
</evidence>
<dbReference type="Gene3D" id="3.30.530.20">
    <property type="match status" value="1"/>
</dbReference>
<feature type="domain" description="Nudix hydrolase" evidence="12">
    <location>
        <begin position="150"/>
        <end position="274"/>
    </location>
</feature>
<evidence type="ECO:0000256" key="10">
    <source>
        <dbReference type="ARBA" id="ARBA00035861"/>
    </source>
</evidence>
<gene>
    <name evidence="13" type="ORF">MMF94_20970</name>
</gene>
<evidence type="ECO:0000256" key="5">
    <source>
        <dbReference type="ARBA" id="ARBA00022723"/>
    </source>
</evidence>
<evidence type="ECO:0000256" key="9">
    <source>
        <dbReference type="ARBA" id="ARBA00023204"/>
    </source>
</evidence>
<evidence type="ECO:0000256" key="6">
    <source>
        <dbReference type="ARBA" id="ARBA00022763"/>
    </source>
</evidence>
<dbReference type="PROSITE" id="PS51462">
    <property type="entry name" value="NUDIX"/>
    <property type="match status" value="1"/>
</dbReference>
<dbReference type="Pfam" id="PF00293">
    <property type="entry name" value="NUDIX"/>
    <property type="match status" value="1"/>
</dbReference>
<dbReference type="Gene3D" id="3.90.79.10">
    <property type="entry name" value="Nucleoside Triphosphate Pyrophosphohydrolase"/>
    <property type="match status" value="1"/>
</dbReference>
<organism evidence="13 14">
    <name type="scientific">Pseudonocardia alaniniphila</name>
    <dbReference type="NCBI Taxonomy" id="75291"/>
    <lineage>
        <taxon>Bacteria</taxon>
        <taxon>Bacillati</taxon>
        <taxon>Actinomycetota</taxon>
        <taxon>Actinomycetes</taxon>
        <taxon>Pseudonocardiales</taxon>
        <taxon>Pseudonocardiaceae</taxon>
        <taxon>Pseudonocardia</taxon>
    </lineage>
</organism>
<keyword evidence="9" id="KW-0234">DNA repair</keyword>
<dbReference type="SUPFAM" id="SSF55961">
    <property type="entry name" value="Bet v1-like"/>
    <property type="match status" value="1"/>
</dbReference>
<dbReference type="CDD" id="cd03425">
    <property type="entry name" value="NUDIX_MutT_NudA_like"/>
    <property type="match status" value="1"/>
</dbReference>
<keyword evidence="7" id="KW-0378">Hydrolase</keyword>
<dbReference type="InterPro" id="IPR023393">
    <property type="entry name" value="START-like_dom_sf"/>
</dbReference>
<evidence type="ECO:0000256" key="4">
    <source>
        <dbReference type="ARBA" id="ARBA00022705"/>
    </source>
</evidence>
<keyword evidence="6" id="KW-0227">DNA damage</keyword>
<evidence type="ECO:0000256" key="7">
    <source>
        <dbReference type="ARBA" id="ARBA00022801"/>
    </source>
</evidence>
<comment type="similarity">
    <text evidence="2">Belongs to the Nudix hydrolase family.</text>
</comment>
<dbReference type="PANTHER" id="PTHR47707">
    <property type="entry name" value="8-OXO-DGTP DIPHOSPHATASE"/>
    <property type="match status" value="1"/>
</dbReference>
<comment type="caution">
    <text evidence="13">The sequence shown here is derived from an EMBL/GenBank/DDBJ whole genome shotgun (WGS) entry which is preliminary data.</text>
</comment>
<dbReference type="EC" id="3.6.1.55" evidence="11"/>
<dbReference type="InterPro" id="IPR020476">
    <property type="entry name" value="Nudix_hydrolase"/>
</dbReference>
<dbReference type="Proteomes" id="UP001299970">
    <property type="component" value="Unassembled WGS sequence"/>
</dbReference>
<dbReference type="PANTHER" id="PTHR47707:SF1">
    <property type="entry name" value="NUDIX HYDROLASE FAMILY PROTEIN"/>
    <property type="match status" value="1"/>
</dbReference>
<comment type="catalytic activity">
    <reaction evidence="10">
        <text>8-oxo-dGTP + H2O = 8-oxo-dGMP + diphosphate + H(+)</text>
        <dbReference type="Rhea" id="RHEA:31575"/>
        <dbReference type="ChEBI" id="CHEBI:15377"/>
        <dbReference type="ChEBI" id="CHEBI:15378"/>
        <dbReference type="ChEBI" id="CHEBI:33019"/>
        <dbReference type="ChEBI" id="CHEBI:63224"/>
        <dbReference type="ChEBI" id="CHEBI:77896"/>
        <dbReference type="EC" id="3.6.1.55"/>
    </reaction>
</comment>
<keyword evidence="5" id="KW-0479">Metal-binding</keyword>
<reference evidence="13 14" key="1">
    <citation type="submission" date="2022-03" db="EMBL/GenBank/DDBJ databases">
        <title>Pseudonocardia alaer sp. nov., a novel actinomycete isolated from reed forest soil.</title>
        <authorList>
            <person name="Wang L."/>
        </authorList>
    </citation>
    <scope>NUCLEOTIDE SEQUENCE [LARGE SCALE GENOMIC DNA]</scope>
    <source>
        <strain evidence="13 14">Y-16303</strain>
    </source>
</reference>
<evidence type="ECO:0000256" key="3">
    <source>
        <dbReference type="ARBA" id="ARBA00022457"/>
    </source>
</evidence>
<dbReference type="PRINTS" id="PR00502">
    <property type="entry name" value="NUDIXFAMILY"/>
</dbReference>
<dbReference type="InterPro" id="IPR000086">
    <property type="entry name" value="NUDIX_hydrolase_dom"/>
</dbReference>
<proteinExistence type="inferred from homology"/>
<name>A0ABS9TI15_9PSEU</name>
<dbReference type="SUPFAM" id="SSF55811">
    <property type="entry name" value="Nudix"/>
    <property type="match status" value="1"/>
</dbReference>
<accession>A0ABS9TI15</accession>
<keyword evidence="4" id="KW-0235">DNA replication</keyword>
<sequence length="286" mass="30072">MPVLRSTVLIDAPARTVAGLLRDADVAAAALQRCGHRLGAPVRLLAPGDVIRVGTRIGPGVRVPVRTRIEAVSPAGMTSTLVAGPLRELTHTVALTPTGAGTLVLDELKWTSPLGLLGRVADVVLLRRLMLRILAVRSEVLVERAADLVAAPVVVATALLRDGLLLIAQRTRPPALVGRWELPGGRVEPGETEPDAVVRECREELATAVRVTGRLGTDLPIDAGVLRVHTAELDAAAPDPQALEHAAVRWVGEDELAEVDWVDADRAVLTDLAALLRSGVAAVEGA</sequence>
<evidence type="ECO:0000256" key="1">
    <source>
        <dbReference type="ARBA" id="ARBA00001946"/>
    </source>
</evidence>
<keyword evidence="14" id="KW-1185">Reference proteome</keyword>
<evidence type="ECO:0000313" key="14">
    <source>
        <dbReference type="Proteomes" id="UP001299970"/>
    </source>
</evidence>
<dbReference type="RefSeq" id="WP_241038811.1">
    <property type="nucleotide sequence ID" value="NZ_BAAAJF010000001.1"/>
</dbReference>
<evidence type="ECO:0000313" key="13">
    <source>
        <dbReference type="EMBL" id="MCH6168169.1"/>
    </source>
</evidence>
<dbReference type="EMBL" id="JAKXMK010000017">
    <property type="protein sequence ID" value="MCH6168169.1"/>
    <property type="molecule type" value="Genomic_DNA"/>
</dbReference>
<keyword evidence="8" id="KW-0460">Magnesium</keyword>
<dbReference type="InterPro" id="IPR015797">
    <property type="entry name" value="NUDIX_hydrolase-like_dom_sf"/>
</dbReference>
<evidence type="ECO:0000256" key="8">
    <source>
        <dbReference type="ARBA" id="ARBA00022842"/>
    </source>
</evidence>